<reference evidence="4" key="1">
    <citation type="journal article" date="2016" name="Nat. Biotechnol.">
        <title>Sequencing wild and cultivated cassava and related species reveals extensive interspecific hybridization and genetic diversity.</title>
        <authorList>
            <person name="Bredeson J.V."/>
            <person name="Lyons J.B."/>
            <person name="Prochnik S.E."/>
            <person name="Wu G.A."/>
            <person name="Ha C.M."/>
            <person name="Edsinger-Gonzales E."/>
            <person name="Grimwood J."/>
            <person name="Schmutz J."/>
            <person name="Rabbi I.Y."/>
            <person name="Egesi C."/>
            <person name="Nauluvula P."/>
            <person name="Lebot V."/>
            <person name="Ndunguru J."/>
            <person name="Mkamilo G."/>
            <person name="Bart R.S."/>
            <person name="Setter T.L."/>
            <person name="Gleadow R.M."/>
            <person name="Kulakow P."/>
            <person name="Ferguson M.E."/>
            <person name="Rounsley S."/>
            <person name="Rokhsar D.S."/>
        </authorList>
    </citation>
    <scope>NUCLEOTIDE SEQUENCE [LARGE SCALE GENOMIC DNA]</scope>
    <source>
        <strain evidence="4">cv. AM560-2</strain>
    </source>
</reference>
<organism evidence="3 4">
    <name type="scientific">Manihot esculenta</name>
    <name type="common">Cassava</name>
    <name type="synonym">Jatropha manihot</name>
    <dbReference type="NCBI Taxonomy" id="3983"/>
    <lineage>
        <taxon>Eukaryota</taxon>
        <taxon>Viridiplantae</taxon>
        <taxon>Streptophyta</taxon>
        <taxon>Embryophyta</taxon>
        <taxon>Tracheophyta</taxon>
        <taxon>Spermatophyta</taxon>
        <taxon>Magnoliopsida</taxon>
        <taxon>eudicotyledons</taxon>
        <taxon>Gunneridae</taxon>
        <taxon>Pentapetalae</taxon>
        <taxon>rosids</taxon>
        <taxon>fabids</taxon>
        <taxon>Malpighiales</taxon>
        <taxon>Euphorbiaceae</taxon>
        <taxon>Crotonoideae</taxon>
        <taxon>Manihoteae</taxon>
        <taxon>Manihot</taxon>
    </lineage>
</organism>
<dbReference type="OrthoDB" id="689613at2759"/>
<evidence type="ECO:0000256" key="2">
    <source>
        <dbReference type="SAM" id="SignalP"/>
    </source>
</evidence>
<dbReference type="Proteomes" id="UP000091857">
    <property type="component" value="Chromosome 5"/>
</dbReference>
<feature type="chain" id="PRO_5012248712" evidence="2">
    <location>
        <begin position="22"/>
        <end position="140"/>
    </location>
</feature>
<keyword evidence="2" id="KW-0732">Signal</keyword>
<dbReference type="EMBL" id="CM004391">
    <property type="protein sequence ID" value="OAY49342.1"/>
    <property type="molecule type" value="Genomic_DNA"/>
</dbReference>
<name>A0A2C9VTF6_MANES</name>
<comment type="caution">
    <text evidence="3">The sequence shown here is derived from an EMBL/GenBank/DDBJ whole genome shotgun (WGS) entry which is preliminary data.</text>
</comment>
<evidence type="ECO:0000313" key="3">
    <source>
        <dbReference type="EMBL" id="OAY49342.1"/>
    </source>
</evidence>
<evidence type="ECO:0000313" key="4">
    <source>
        <dbReference type="Proteomes" id="UP000091857"/>
    </source>
</evidence>
<feature type="signal peptide" evidence="2">
    <location>
        <begin position="1"/>
        <end position="21"/>
    </location>
</feature>
<dbReference type="PANTHER" id="PTHR34961">
    <property type="entry name" value="TRANSMEMBRANE PROTEIN"/>
    <property type="match status" value="1"/>
</dbReference>
<dbReference type="AlphaFoldDB" id="A0A2C9VTF6"/>
<dbReference type="PANTHER" id="PTHR34961:SF1">
    <property type="entry name" value="ROOT MERISTEM GROWTH FACTOR 10"/>
    <property type="match status" value="1"/>
</dbReference>
<dbReference type="Gramene" id="Manes.05G048600.1.v8.1">
    <property type="protein sequence ID" value="Manes.05G048600.1.v8.1.CDS"/>
    <property type="gene ID" value="Manes.05G048600.v8.1"/>
</dbReference>
<gene>
    <name evidence="3" type="ORF">MANES_05G048600v8</name>
</gene>
<proteinExistence type="predicted"/>
<accession>A0A2C9VTF6</accession>
<feature type="region of interest" description="Disordered" evidence="1">
    <location>
        <begin position="42"/>
        <end position="140"/>
    </location>
</feature>
<keyword evidence="4" id="KW-1185">Reference proteome</keyword>
<dbReference type="OMA" id="HKTIVEI"/>
<sequence>MSVVSCLLLLLLCLSLDACIARRLPAVDQKFHIYNQKDEKNVSVAVPKESSSSNEPAGAAKEDSSTETHYLNGYGYTQKLKEPKAKKKVKAGENAKKSGSAKKKTLVSVPWRVPHSKRGDKHPGFNLDYSPPKTHPPSHN</sequence>
<evidence type="ECO:0000256" key="1">
    <source>
        <dbReference type="SAM" id="MobiDB-lite"/>
    </source>
</evidence>
<dbReference type="InterPro" id="IPR053313">
    <property type="entry name" value="RGF"/>
</dbReference>
<protein>
    <submittedName>
        <fullName evidence="3">Uncharacterized protein</fullName>
    </submittedName>
</protein>